<dbReference type="Proteomes" id="UP000614601">
    <property type="component" value="Unassembled WGS sequence"/>
</dbReference>
<evidence type="ECO:0008006" key="9">
    <source>
        <dbReference type="Google" id="ProtNLM"/>
    </source>
</evidence>
<evidence type="ECO:0000256" key="3">
    <source>
        <dbReference type="ARBA" id="ARBA00022989"/>
    </source>
</evidence>
<dbReference type="PANTHER" id="PTHR12859:SF0">
    <property type="entry name" value="PRA1 FAMILY PROTEIN"/>
    <property type="match status" value="1"/>
</dbReference>
<feature type="transmembrane region" description="Helical" evidence="6">
    <location>
        <begin position="77"/>
        <end position="102"/>
    </location>
</feature>
<feature type="transmembrane region" description="Helical" evidence="6">
    <location>
        <begin position="153"/>
        <end position="171"/>
    </location>
</feature>
<feature type="transmembrane region" description="Helical" evidence="6">
    <location>
        <begin position="504"/>
        <end position="521"/>
    </location>
</feature>
<keyword evidence="3 6" id="KW-1133">Transmembrane helix</keyword>
<dbReference type="EMBL" id="CAJFDH010000004">
    <property type="protein sequence ID" value="CAD5221521.1"/>
    <property type="molecule type" value="Genomic_DNA"/>
</dbReference>
<dbReference type="AlphaFoldDB" id="A0A811KXT1"/>
<dbReference type="Proteomes" id="UP000783686">
    <property type="component" value="Unassembled WGS sequence"/>
</dbReference>
<feature type="transmembrane region" description="Helical" evidence="6">
    <location>
        <begin position="23"/>
        <end position="50"/>
    </location>
</feature>
<dbReference type="PANTHER" id="PTHR12859">
    <property type="entry name" value="PRA1 PROTEIN"/>
    <property type="match status" value="1"/>
</dbReference>
<accession>A0A811KXT1</accession>
<evidence type="ECO:0000313" key="8">
    <source>
        <dbReference type="Proteomes" id="UP000614601"/>
    </source>
</evidence>
<feature type="region of interest" description="Disordered" evidence="5">
    <location>
        <begin position="196"/>
        <end position="309"/>
    </location>
</feature>
<evidence type="ECO:0000256" key="2">
    <source>
        <dbReference type="ARBA" id="ARBA00022692"/>
    </source>
</evidence>
<comment type="subcellular location">
    <subcellularLocation>
        <location evidence="1">Membrane</location>
        <topology evidence="1">Multi-pass membrane protein</topology>
    </subcellularLocation>
</comment>
<name>A0A811KXT1_9BILA</name>
<feature type="transmembrane region" description="Helical" evidence="6">
    <location>
        <begin position="473"/>
        <end position="492"/>
    </location>
</feature>
<evidence type="ECO:0000256" key="4">
    <source>
        <dbReference type="ARBA" id="ARBA00023136"/>
    </source>
</evidence>
<feature type="transmembrane region" description="Helical" evidence="6">
    <location>
        <begin position="114"/>
        <end position="133"/>
    </location>
</feature>
<feature type="compositionally biased region" description="Basic and acidic residues" evidence="5">
    <location>
        <begin position="196"/>
        <end position="228"/>
    </location>
</feature>
<evidence type="ECO:0000256" key="1">
    <source>
        <dbReference type="ARBA" id="ARBA00004141"/>
    </source>
</evidence>
<gene>
    <name evidence="7" type="ORF">BOKJ2_LOCUS9486</name>
</gene>
<dbReference type="InterPro" id="IPR004895">
    <property type="entry name" value="Prenylated_rab_accept_PRA1"/>
</dbReference>
<protein>
    <recommendedName>
        <fullName evidence="9">PRA1 family protein</fullName>
    </recommendedName>
</protein>
<keyword evidence="4 6" id="KW-0472">Membrane</keyword>
<feature type="transmembrane region" description="Helical" evidence="6">
    <location>
        <begin position="527"/>
        <end position="546"/>
    </location>
</feature>
<feature type="compositionally biased region" description="Polar residues" evidence="5">
    <location>
        <begin position="229"/>
        <end position="243"/>
    </location>
</feature>
<evidence type="ECO:0000256" key="6">
    <source>
        <dbReference type="SAM" id="Phobius"/>
    </source>
</evidence>
<reference evidence="7" key="1">
    <citation type="submission" date="2020-09" db="EMBL/GenBank/DDBJ databases">
        <authorList>
            <person name="Kikuchi T."/>
        </authorList>
    </citation>
    <scope>NUCLEOTIDE SEQUENCE</scope>
    <source>
        <strain evidence="7">SH1</strain>
    </source>
</reference>
<dbReference type="Pfam" id="PF03208">
    <property type="entry name" value="PRA1"/>
    <property type="match status" value="1"/>
</dbReference>
<sequence length="583" mass="68415">MAFYVFSTVVFEKKHYKWWHDLLHVYMAKVFLIPAILFYDLIFSSAFFSYDPVEREYNLYSSSPFPPLITRETGVKFMWITLIATLTFMSITVSIIIVKLCMKKRFEHHELSNFGVTVVFACCRFVFLYYQILTLNLTSLNQRSDLYVLGRSFPVWNDVICLSPAFFNVIISKPIRRLALPFLYWRRHKVHDENEVGRAKEDLEKGEQGHEEEGVMKNEEDEHDEDKGNSGQNEDQDYKNNQNFDRRNSKNQDLNQNYQESEEDKKEKQEQDDQNGQKQEEKEQDEEENKKETSEISDSTEDTKIYRTYNHRNSVQINFDHKLDQHHGEDAETQNTGGNKEVNLNSHDVDIKIDRIDETGEHTIRNQASNNEIIEEEHLETSRTRNLEEHVERSLGKMSEEHLITVSENIQLAPLRNLDEFILDRSRFQAPTFNNFKKWNNRIVTNFLYYQTNYFVFLLATIALGSFVHAGDVLQALIGLGLGMFCAFFAASRAPNALNFRQEHPYITLGAILVVGFYNIYVLSAIVVLLFIILIPLLFVFIHASFRLRNFGSKWNYAVEKMHFRRTLMSYILDTLHLDIKAE</sequence>
<dbReference type="EMBL" id="CAJFCW020000004">
    <property type="protein sequence ID" value="CAG9115154.1"/>
    <property type="molecule type" value="Genomic_DNA"/>
</dbReference>
<keyword evidence="8" id="KW-1185">Reference proteome</keyword>
<organism evidence="7 8">
    <name type="scientific">Bursaphelenchus okinawaensis</name>
    <dbReference type="NCBI Taxonomy" id="465554"/>
    <lineage>
        <taxon>Eukaryota</taxon>
        <taxon>Metazoa</taxon>
        <taxon>Ecdysozoa</taxon>
        <taxon>Nematoda</taxon>
        <taxon>Chromadorea</taxon>
        <taxon>Rhabditida</taxon>
        <taxon>Tylenchina</taxon>
        <taxon>Tylenchomorpha</taxon>
        <taxon>Aphelenchoidea</taxon>
        <taxon>Aphelenchoididae</taxon>
        <taxon>Bursaphelenchus</taxon>
    </lineage>
</organism>
<comment type="caution">
    <text evidence="7">The sequence shown here is derived from an EMBL/GenBank/DDBJ whole genome shotgun (WGS) entry which is preliminary data.</text>
</comment>
<dbReference type="GO" id="GO:0016020">
    <property type="term" value="C:membrane"/>
    <property type="evidence" value="ECO:0007669"/>
    <property type="project" value="UniProtKB-SubCell"/>
</dbReference>
<feature type="transmembrane region" description="Helical" evidence="6">
    <location>
        <begin position="447"/>
        <end position="467"/>
    </location>
</feature>
<proteinExistence type="predicted"/>
<evidence type="ECO:0000256" key="5">
    <source>
        <dbReference type="SAM" id="MobiDB-lite"/>
    </source>
</evidence>
<evidence type="ECO:0000313" key="7">
    <source>
        <dbReference type="EMBL" id="CAD5221521.1"/>
    </source>
</evidence>
<dbReference type="OrthoDB" id="18213at2759"/>
<keyword evidence="2 6" id="KW-0812">Transmembrane</keyword>